<gene>
    <name evidence="1" type="ORF">NA57DRAFT_80314</name>
</gene>
<evidence type="ECO:0000313" key="1">
    <source>
        <dbReference type="EMBL" id="KAF2094510.1"/>
    </source>
</evidence>
<accession>A0A9P4M2H3</accession>
<proteinExistence type="predicted"/>
<evidence type="ECO:0000313" key="2">
    <source>
        <dbReference type="Proteomes" id="UP000799772"/>
    </source>
</evidence>
<dbReference type="Proteomes" id="UP000799772">
    <property type="component" value="Unassembled WGS sequence"/>
</dbReference>
<dbReference type="EMBL" id="ML978134">
    <property type="protein sequence ID" value="KAF2094510.1"/>
    <property type="molecule type" value="Genomic_DNA"/>
</dbReference>
<keyword evidence="2" id="KW-1185">Reference proteome</keyword>
<name>A0A9P4M2H3_9PEZI</name>
<dbReference type="OrthoDB" id="1022638at2759"/>
<comment type="caution">
    <text evidence="1">The sequence shown here is derived from an EMBL/GenBank/DDBJ whole genome shotgun (WGS) entry which is preliminary data.</text>
</comment>
<organism evidence="1 2">
    <name type="scientific">Rhizodiscina lignyota</name>
    <dbReference type="NCBI Taxonomy" id="1504668"/>
    <lineage>
        <taxon>Eukaryota</taxon>
        <taxon>Fungi</taxon>
        <taxon>Dikarya</taxon>
        <taxon>Ascomycota</taxon>
        <taxon>Pezizomycotina</taxon>
        <taxon>Dothideomycetes</taxon>
        <taxon>Pleosporomycetidae</taxon>
        <taxon>Aulographales</taxon>
        <taxon>Rhizodiscinaceae</taxon>
        <taxon>Rhizodiscina</taxon>
    </lineage>
</organism>
<dbReference type="AlphaFoldDB" id="A0A9P4M2H3"/>
<protein>
    <submittedName>
        <fullName evidence="1">Uncharacterized protein</fullName>
    </submittedName>
</protein>
<reference evidence="1" key="1">
    <citation type="journal article" date="2020" name="Stud. Mycol.">
        <title>101 Dothideomycetes genomes: a test case for predicting lifestyles and emergence of pathogens.</title>
        <authorList>
            <person name="Haridas S."/>
            <person name="Albert R."/>
            <person name="Binder M."/>
            <person name="Bloem J."/>
            <person name="Labutti K."/>
            <person name="Salamov A."/>
            <person name="Andreopoulos B."/>
            <person name="Baker S."/>
            <person name="Barry K."/>
            <person name="Bills G."/>
            <person name="Bluhm B."/>
            <person name="Cannon C."/>
            <person name="Castanera R."/>
            <person name="Culley D."/>
            <person name="Daum C."/>
            <person name="Ezra D."/>
            <person name="Gonzalez J."/>
            <person name="Henrissat B."/>
            <person name="Kuo A."/>
            <person name="Liang C."/>
            <person name="Lipzen A."/>
            <person name="Lutzoni F."/>
            <person name="Magnuson J."/>
            <person name="Mondo S."/>
            <person name="Nolan M."/>
            <person name="Ohm R."/>
            <person name="Pangilinan J."/>
            <person name="Park H.-J."/>
            <person name="Ramirez L."/>
            <person name="Alfaro M."/>
            <person name="Sun H."/>
            <person name="Tritt A."/>
            <person name="Yoshinaga Y."/>
            <person name="Zwiers L.-H."/>
            <person name="Turgeon B."/>
            <person name="Goodwin S."/>
            <person name="Spatafora J."/>
            <person name="Crous P."/>
            <person name="Grigoriev I."/>
        </authorList>
    </citation>
    <scope>NUCLEOTIDE SEQUENCE</scope>
    <source>
        <strain evidence="1">CBS 133067</strain>
    </source>
</reference>
<sequence length="170" mass="19906">MYVQWLYEGAIFSSFPDDETLETLSGGHETYLHSREIPRLIELYLLGSYLQDEAFRNAVMDALVDWIETKDRFPIREVGMVFEHTSKSSPLRQLFIDLHVLILRGPTPVRTAKVTNFPGIYEFWGAIGRELTRTRSGAMPRESEVPWKFDNCRYHEHSDRKAKEWGRIPK</sequence>